<protein>
    <recommendedName>
        <fullName evidence="2">Outer membrane protein beta-barrel domain-containing protein</fullName>
    </recommendedName>
</protein>
<organism evidence="3 4">
    <name type="scientific">Fulvivirga imtechensis AK7</name>
    <dbReference type="NCBI Taxonomy" id="1237149"/>
    <lineage>
        <taxon>Bacteria</taxon>
        <taxon>Pseudomonadati</taxon>
        <taxon>Bacteroidota</taxon>
        <taxon>Cytophagia</taxon>
        <taxon>Cytophagales</taxon>
        <taxon>Fulvivirgaceae</taxon>
        <taxon>Fulvivirga</taxon>
    </lineage>
</organism>
<dbReference type="Pfam" id="PF13568">
    <property type="entry name" value="OMP_b-brl_2"/>
    <property type="match status" value="1"/>
</dbReference>
<dbReference type="AlphaFoldDB" id="L8JJL7"/>
<dbReference type="PROSITE" id="PS51257">
    <property type="entry name" value="PROKAR_LIPOPROTEIN"/>
    <property type="match status" value="1"/>
</dbReference>
<gene>
    <name evidence="3" type="ORF">C900_00359</name>
</gene>
<dbReference type="OrthoDB" id="947434at2"/>
<dbReference type="RefSeq" id="WP_009583274.1">
    <property type="nucleotide sequence ID" value="NZ_AMZN01000114.1"/>
</dbReference>
<keyword evidence="1" id="KW-0732">Signal</keyword>
<dbReference type="Proteomes" id="UP000011135">
    <property type="component" value="Unassembled WGS sequence"/>
</dbReference>
<feature type="chain" id="PRO_5003993226" description="Outer membrane protein beta-barrel domain-containing protein" evidence="1">
    <location>
        <begin position="30"/>
        <end position="259"/>
    </location>
</feature>
<name>L8JJL7_9BACT</name>
<evidence type="ECO:0000256" key="1">
    <source>
        <dbReference type="SAM" id="SignalP"/>
    </source>
</evidence>
<accession>L8JJL7</accession>
<reference evidence="3 4" key="1">
    <citation type="submission" date="2012-12" db="EMBL/GenBank/DDBJ databases">
        <title>Genome assembly of Fulvivirga imtechensis AK7.</title>
        <authorList>
            <person name="Nupur N."/>
            <person name="Khatri I."/>
            <person name="Kumar R."/>
            <person name="Subramanian S."/>
            <person name="Pinnaka A."/>
        </authorList>
    </citation>
    <scope>NUCLEOTIDE SEQUENCE [LARGE SCALE GENOMIC DNA]</scope>
    <source>
        <strain evidence="3 4">AK7</strain>
    </source>
</reference>
<sequence length="259" mass="28648">MKANFTRKKHLVISFLCLAFMGCSGHLLAQGEQNSGIDIGDYIIGAKAGVNFNSFTQPGTTLGGNAGGYFRYQLLEFLQVQGEIVYSLKGGGRHEFNRSFYGVPGPDWSAGDIDGPITSVTALNRSVLLHSVEVPVSIRLGLPELSGSAIEPKFIIGASYSYNFAVFEQHDKLFYFENGSRFLLSNQEENVSADYYKHNIAIHGGFAVDYNLSNGKIFTTEFRYQRGITNLNEVNLGLPETTDRLFSQTFNINVSYSIF</sequence>
<dbReference type="EMBL" id="AMZN01000114">
    <property type="protein sequence ID" value="ELR68438.1"/>
    <property type="molecule type" value="Genomic_DNA"/>
</dbReference>
<dbReference type="STRING" id="1237149.C900_00359"/>
<evidence type="ECO:0000313" key="4">
    <source>
        <dbReference type="Proteomes" id="UP000011135"/>
    </source>
</evidence>
<comment type="caution">
    <text evidence="3">The sequence shown here is derived from an EMBL/GenBank/DDBJ whole genome shotgun (WGS) entry which is preliminary data.</text>
</comment>
<evidence type="ECO:0000259" key="2">
    <source>
        <dbReference type="Pfam" id="PF13568"/>
    </source>
</evidence>
<proteinExistence type="predicted"/>
<dbReference type="InterPro" id="IPR025665">
    <property type="entry name" value="Beta-barrel_OMP_2"/>
</dbReference>
<evidence type="ECO:0000313" key="3">
    <source>
        <dbReference type="EMBL" id="ELR68438.1"/>
    </source>
</evidence>
<feature type="domain" description="Outer membrane protein beta-barrel" evidence="2">
    <location>
        <begin position="43"/>
        <end position="231"/>
    </location>
</feature>
<feature type="signal peptide" evidence="1">
    <location>
        <begin position="1"/>
        <end position="29"/>
    </location>
</feature>
<keyword evidence="4" id="KW-1185">Reference proteome</keyword>